<feature type="coiled-coil region" evidence="1">
    <location>
        <begin position="288"/>
        <end position="334"/>
    </location>
</feature>
<name>A0A0F5L3L5_9HYPH</name>
<dbReference type="OrthoDB" id="9777694at2"/>
<keyword evidence="5" id="KW-1185">Reference proteome</keyword>
<reference evidence="3 5" key="1">
    <citation type="submission" date="2015-03" db="EMBL/GenBank/DDBJ databases">
        <authorList>
            <person name="Hassan Y.I."/>
            <person name="Lepp D."/>
            <person name="Zhou T."/>
        </authorList>
    </citation>
    <scope>NUCLEOTIDE SEQUENCE [LARGE SCALE GENOMIC DNA]</scope>
    <source>
        <strain evidence="3 5">DSM 17137</strain>
    </source>
</reference>
<accession>A0A0F5L3L5</accession>
<proteinExistence type="predicted"/>
<evidence type="ECO:0000313" key="6">
    <source>
        <dbReference type="Proteomes" id="UP000184533"/>
    </source>
</evidence>
<organism evidence="3 5">
    <name type="scientific">Devosia limi DSM 17137</name>
    <dbReference type="NCBI Taxonomy" id="1121477"/>
    <lineage>
        <taxon>Bacteria</taxon>
        <taxon>Pseudomonadati</taxon>
        <taxon>Pseudomonadota</taxon>
        <taxon>Alphaproteobacteria</taxon>
        <taxon>Hyphomicrobiales</taxon>
        <taxon>Devosiaceae</taxon>
        <taxon>Devosia</taxon>
    </lineage>
</organism>
<evidence type="ECO:0000313" key="3">
    <source>
        <dbReference type="EMBL" id="KKB76805.1"/>
    </source>
</evidence>
<feature type="compositionally biased region" description="Basic and acidic residues" evidence="2">
    <location>
        <begin position="395"/>
        <end position="408"/>
    </location>
</feature>
<feature type="region of interest" description="Disordered" evidence="2">
    <location>
        <begin position="384"/>
        <end position="408"/>
    </location>
</feature>
<keyword evidence="1" id="KW-0175">Coiled coil</keyword>
<protein>
    <submittedName>
        <fullName evidence="3">Uncharacterized protein</fullName>
    </submittedName>
</protein>
<dbReference type="RefSeq" id="WP_046136931.1">
    <property type="nucleotide sequence ID" value="NZ_FQVC01000006.1"/>
</dbReference>
<dbReference type="Proteomes" id="UP000184533">
    <property type="component" value="Unassembled WGS sequence"/>
</dbReference>
<sequence>MFNYYNSERVPRERLYELVWEQPMQKLAAEVGISDVALAKTCRKSGIPLPPRGYWARLQAGKAVARIPLPVRELGEATHVAVSGNIAGVLTRRFGEGACEYQDGPYEDIDAMAARYRKRLGKMVVPRDFSKAHPEIRKLLDKDELHRQKKLTERWYYHEPVFDTPFERRRLRIINALFIAASRTGGKSWVNDQSAREFGITIGDQQISLKLDKPQSAGARRGSTKAGTTDQLRLAISYHEPPGGIVMAWVDEADTTIEKRFGDIFIEIAIAAEQLHRGWIRRQIQWALERKAAAEEKERQRLAEIERQRQERIAAFAKARLDSLHADAAALQQAANIRAYVARVKDDLAASAPAGRLETWSAWALAEADRLDPIVSGRAFETLERLEQEEEGGEGSEKAQKTEEGIGR</sequence>
<evidence type="ECO:0000256" key="2">
    <source>
        <dbReference type="SAM" id="MobiDB-lite"/>
    </source>
</evidence>
<evidence type="ECO:0000256" key="1">
    <source>
        <dbReference type="SAM" id="Coils"/>
    </source>
</evidence>
<dbReference type="Proteomes" id="UP000033608">
    <property type="component" value="Unassembled WGS sequence"/>
</dbReference>
<dbReference type="STRING" id="1121477.SAMN02745223_02232"/>
<reference evidence="4 6" key="2">
    <citation type="submission" date="2016-11" db="EMBL/GenBank/DDBJ databases">
        <authorList>
            <person name="Jaros S."/>
            <person name="Januszkiewicz K."/>
            <person name="Wedrychowicz H."/>
        </authorList>
    </citation>
    <scope>NUCLEOTIDE SEQUENCE [LARGE SCALE GENOMIC DNA]</scope>
    <source>
        <strain evidence="4 6">DSM 17137</strain>
    </source>
</reference>
<dbReference type="PATRIC" id="fig|1121477.3.peg.645"/>
<evidence type="ECO:0000313" key="5">
    <source>
        <dbReference type="Proteomes" id="UP000033608"/>
    </source>
</evidence>
<evidence type="ECO:0000313" key="4">
    <source>
        <dbReference type="EMBL" id="SHF29084.1"/>
    </source>
</evidence>
<dbReference type="AlphaFoldDB" id="A0A0F5L3L5"/>
<dbReference type="EMBL" id="LAJF01000148">
    <property type="protein sequence ID" value="KKB76805.1"/>
    <property type="molecule type" value="Genomic_DNA"/>
</dbReference>
<dbReference type="EMBL" id="FQVC01000006">
    <property type="protein sequence ID" value="SHF29084.1"/>
    <property type="molecule type" value="Genomic_DNA"/>
</dbReference>
<gene>
    <name evidence="4" type="ORF">SAMN02745223_02232</name>
    <name evidence="3" type="ORF">VW29_19355</name>
</gene>